<dbReference type="GO" id="GO:0008168">
    <property type="term" value="F:methyltransferase activity"/>
    <property type="evidence" value="ECO:0007669"/>
    <property type="project" value="UniProtKB-KW"/>
</dbReference>
<dbReference type="InterPro" id="IPR029063">
    <property type="entry name" value="SAM-dependent_MTases_sf"/>
</dbReference>
<dbReference type="Pfam" id="PF04672">
    <property type="entry name" value="Methyltransf_19"/>
    <property type="match status" value="1"/>
</dbReference>
<dbReference type="Proteomes" id="UP000509303">
    <property type="component" value="Chromosome"/>
</dbReference>
<evidence type="ECO:0000313" key="2">
    <source>
        <dbReference type="Proteomes" id="UP000509303"/>
    </source>
</evidence>
<dbReference type="AlphaFoldDB" id="A0A7H8NGY7"/>
<keyword evidence="1" id="KW-0808">Transferase</keyword>
<dbReference type="PIRSF" id="PIRSF017393">
    <property type="entry name" value="MTase_SAV2177"/>
    <property type="match status" value="1"/>
</dbReference>
<dbReference type="Gene3D" id="3.40.50.150">
    <property type="entry name" value="Vaccinia Virus protein VP39"/>
    <property type="match status" value="1"/>
</dbReference>
<accession>A0A7H8NGY7</accession>
<organism evidence="1 2">
    <name type="scientific">Streptomyces buecherae</name>
    <dbReference type="NCBI Taxonomy" id="2763006"/>
    <lineage>
        <taxon>Bacteria</taxon>
        <taxon>Bacillati</taxon>
        <taxon>Actinomycetota</taxon>
        <taxon>Actinomycetes</taxon>
        <taxon>Kitasatosporales</taxon>
        <taxon>Streptomycetaceae</taxon>
        <taxon>Streptomyces</taxon>
    </lineage>
</organism>
<dbReference type="SUPFAM" id="SSF53335">
    <property type="entry name" value="S-adenosyl-L-methionine-dependent methyltransferases"/>
    <property type="match status" value="1"/>
</dbReference>
<dbReference type="CDD" id="cd02440">
    <property type="entry name" value="AdoMet_MTases"/>
    <property type="match status" value="1"/>
</dbReference>
<proteinExistence type="predicted"/>
<keyword evidence="2" id="KW-1185">Reference proteome</keyword>
<keyword evidence="1" id="KW-0489">Methyltransferase</keyword>
<dbReference type="GO" id="GO:0032259">
    <property type="term" value="P:methylation"/>
    <property type="evidence" value="ECO:0007669"/>
    <property type="project" value="UniProtKB-KW"/>
</dbReference>
<dbReference type="InterPro" id="IPR006764">
    <property type="entry name" value="SAM_dep_MeTrfase_SAV2177_type"/>
</dbReference>
<dbReference type="EMBL" id="CP054929">
    <property type="protein sequence ID" value="QKW53752.1"/>
    <property type="molecule type" value="Genomic_DNA"/>
</dbReference>
<protein>
    <submittedName>
        <fullName evidence="1">SAM-dependent methyltransferase</fullName>
    </submittedName>
</protein>
<name>A0A7H8NGY7_9ACTN</name>
<gene>
    <name evidence="1" type="ORF">HUT08_34105</name>
</gene>
<sequence>MRDGAKPDFRTIDTATPSVARMYDWLLGGIDHYEADRVACADLLEIVPDSQALALNNRDFLRRVVGYLAEEHGMRQFIDHGSGLPTMDNVHEVAQRVDPSCRVVYIDSDPIVLAHGRSKLDRNDRTAVLSADMRDVESTFAHPDVKRLIRPDEPTAALFVSVLHCVKDHEVLPLLDQVKQRLVPGSLFVICQLVSDRADVRDRVTDLMREATHDTWGRVRTKEDVVSYFEHLGLDIVDPGLMNVTGWRAVSDVVPRQRTQDWEEWGGVGIVR</sequence>
<dbReference type="RefSeq" id="WP_176165456.1">
    <property type="nucleotide sequence ID" value="NZ_CP054929.1"/>
</dbReference>
<evidence type="ECO:0000313" key="1">
    <source>
        <dbReference type="EMBL" id="QKW53752.1"/>
    </source>
</evidence>
<reference evidence="1 2" key="1">
    <citation type="submission" date="2020-06" db="EMBL/GenBank/DDBJ databases">
        <title>Genome mining for natural products.</title>
        <authorList>
            <person name="Zhang B."/>
            <person name="Shi J."/>
            <person name="Ge H."/>
        </authorList>
    </citation>
    <scope>NUCLEOTIDE SEQUENCE [LARGE SCALE GENOMIC DNA]</scope>
    <source>
        <strain evidence="1 2">NA00687</strain>
    </source>
</reference>